<protein>
    <submittedName>
        <fullName evidence="6">Bud site selection protein bud4</fullName>
    </submittedName>
</protein>
<dbReference type="GO" id="GO:0051301">
    <property type="term" value="P:cell division"/>
    <property type="evidence" value="ECO:0007669"/>
    <property type="project" value="UniProtKB-KW"/>
</dbReference>
<feature type="region of interest" description="Disordered" evidence="4">
    <location>
        <begin position="1822"/>
        <end position="1841"/>
    </location>
</feature>
<feature type="compositionally biased region" description="Polar residues" evidence="4">
    <location>
        <begin position="661"/>
        <end position="670"/>
    </location>
</feature>
<dbReference type="PROSITE" id="PS50088">
    <property type="entry name" value="ANK_REPEAT"/>
    <property type="match status" value="1"/>
</dbReference>
<feature type="compositionally biased region" description="Polar residues" evidence="4">
    <location>
        <begin position="573"/>
        <end position="584"/>
    </location>
</feature>
<feature type="region of interest" description="Disordered" evidence="4">
    <location>
        <begin position="1142"/>
        <end position="1444"/>
    </location>
</feature>
<dbReference type="EMBL" id="JANBQF010000038">
    <property type="protein sequence ID" value="KAJ2007059.1"/>
    <property type="molecule type" value="Genomic_DNA"/>
</dbReference>
<reference evidence="6" key="1">
    <citation type="submission" date="2022-07" db="EMBL/GenBank/DDBJ databases">
        <title>Phylogenomic reconstructions and comparative analyses of Kickxellomycotina fungi.</title>
        <authorList>
            <person name="Reynolds N.K."/>
            <person name="Stajich J.E."/>
            <person name="Barry K."/>
            <person name="Grigoriev I.V."/>
            <person name="Crous P."/>
            <person name="Smith M.E."/>
        </authorList>
    </citation>
    <scope>NUCLEOTIDE SEQUENCE</scope>
    <source>
        <strain evidence="6">IMI 214461</strain>
    </source>
</reference>
<feature type="region of interest" description="Disordered" evidence="4">
    <location>
        <begin position="1735"/>
        <end position="1762"/>
    </location>
</feature>
<feature type="region of interest" description="Disordered" evidence="4">
    <location>
        <begin position="1884"/>
        <end position="1929"/>
    </location>
</feature>
<feature type="compositionally biased region" description="Basic and acidic residues" evidence="4">
    <location>
        <begin position="462"/>
        <end position="476"/>
    </location>
</feature>
<dbReference type="SMART" id="SM00233">
    <property type="entry name" value="PH"/>
    <property type="match status" value="1"/>
</dbReference>
<feature type="compositionally biased region" description="Low complexity" evidence="4">
    <location>
        <begin position="1990"/>
        <end position="2000"/>
    </location>
</feature>
<feature type="domain" description="PH" evidence="5">
    <location>
        <begin position="2663"/>
        <end position="2843"/>
    </location>
</feature>
<feature type="compositionally biased region" description="Low complexity" evidence="4">
    <location>
        <begin position="1147"/>
        <end position="1172"/>
    </location>
</feature>
<feature type="region of interest" description="Disordered" evidence="4">
    <location>
        <begin position="571"/>
        <end position="601"/>
    </location>
</feature>
<feature type="compositionally biased region" description="Polar residues" evidence="4">
    <location>
        <begin position="1343"/>
        <end position="1361"/>
    </location>
</feature>
<keyword evidence="1" id="KW-0132">Cell division</keyword>
<dbReference type="PANTHER" id="PTHR36100">
    <property type="entry name" value="BUD SITE SELECTION PROTEIN 4"/>
    <property type="match status" value="1"/>
</dbReference>
<dbReference type="InterPro" id="IPR002110">
    <property type="entry name" value="Ankyrin_rpt"/>
</dbReference>
<feature type="compositionally biased region" description="Acidic residues" evidence="4">
    <location>
        <begin position="405"/>
        <end position="419"/>
    </location>
</feature>
<dbReference type="OrthoDB" id="2123378at2759"/>
<organism evidence="6 7">
    <name type="scientific">Coemansia thaxteri</name>
    <dbReference type="NCBI Taxonomy" id="2663907"/>
    <lineage>
        <taxon>Eukaryota</taxon>
        <taxon>Fungi</taxon>
        <taxon>Fungi incertae sedis</taxon>
        <taxon>Zoopagomycota</taxon>
        <taxon>Kickxellomycotina</taxon>
        <taxon>Kickxellomycetes</taxon>
        <taxon>Kickxellales</taxon>
        <taxon>Kickxellaceae</taxon>
        <taxon>Coemansia</taxon>
    </lineage>
</organism>
<feature type="compositionally biased region" description="Low complexity" evidence="4">
    <location>
        <begin position="1366"/>
        <end position="1377"/>
    </location>
</feature>
<feature type="region of interest" description="Disordered" evidence="4">
    <location>
        <begin position="2866"/>
        <end position="2896"/>
    </location>
</feature>
<sequence length="2896" mass="309010">MPFRQPAPRRPRRASANSDSSFDDSEGEDLPESIVGPIEIPKSPSHPASSRVDSTPGMRAPSHINFSSSPHSIHQSHSMPQQQQQQHGPQSMGNTSMWSPQLYRQWFGAITEGRSIQVHSILADHPDVLNMRRREPTPFHMALTHIASEWLGNDTSGMDGLQVAIMGYKNAYANWRLGNGAHTEQMAGMSADQMKEHVAVREVILGALIDAITPEQLDSHFFGRQQNSTLHLAAFYNDANLVERLLRQGAAVDIPNHMGFLPAGITNEKSTLHWLSMYRGQVRGSRYQLPLPQQDDARNYYGDAMDDDGHHHLSPAYDPIAADMHHASAIALPHGGSNAHLVEAELEMEMLDQLSDDDDDDDDGAPTTSYIRRFGEATRDMQPGLAKTALGENNQLGHEDSQSIDLDESDDGEKDDDVEDDRHPDNASVGSCSDRGSLGLGLGASRSSLTKKSPESTFLRQRVSEGGKSQSRDDGSRSPSRGLMSMSSLVSDAAYSLRNPQSSTPSMVSYHTASGLAASEQAGRDMTLPDEEIDLDDFSATVRVKVDPSMIDDDQIDDIFSDSDDVVQLEPSYCNSGSGLSASNDRADKAQSPLLTRQPSLMSSLSSSGSITMRSLSNALALASATHREAAANSAVISAFPVVMPDVSLRSIHEFGKPSKATDQLRQQESLSKDSAAASAMQRAASPFLLRDSLYEMIMGRSPSRQSGASLAGSVTSNTVSNGSTFGSSKDNLSVASSGGGPLRSPTSPTTHISPTSTSFDDSTCSPSHTAISSPTADANFANSISAAAQMPEMVPEEGAETATGSFAEDVLPASANLDTYHPADVVQVSAGATHDVCQDASVEEDMQSVSPRAASPVAGPRPTASSLFAVPASEPASKGLAESAQADGAALAYLDAEHERAPPIPRANNDSGEQFPPPADVAFKAGRIGRRQGRAAAEYLHDDLTGFSSEPTFNFYSSKHSSGSLGDRAATTDASEAEPEPESPAIDSPPPDLPADAPLTRDKRDQYLQTLISRNTMRGGLSSSSSSPSKRTAHSGIAGVMRAASPAWSVAASDAAAESGEDGDIEAEAMTPPFGSSFRNRHIAKRSEGSIEFAAGSRSPSSLGMRDRSLEPETRIRPPSSLQHAREALAVSGASINGRMRAHTMAAVSSAPPAQQQQQPLPTAAAQAPLARKISPSLAGLKTRSLVSNSPAKLKSGNSSSDLPTAASGNSPARVLALSSSRVRAMSTPPDSRPPSSLLKTAAGATGSGDAGGKTAAGKSSNANPARIGRVAALSQNFERQKSALPSHISIPLRPGSSASFRSEAGDKDAHLAVASAPLGGPRTDFSRPVARSSSISSSHSTGAHGQSTSASRGAVSESTGGSGNQHQQQGQACQQTPLPPPAANDGVLPGGELGAGGNGGDGGGDKPSPNPRFTALEPMSTDSNGSTTSHSSSTDASRGLAASAHSLTGLSAALLDSHASVEIGSSIFSSTESGRDVASGSEPSVAHAAASTSRRDADAERKNRFKELANRRKSGTLERISNSGLVKSRTALLAASEPSSSMTTSTSSTSTGQSKSAALPAKPSAAPKVRFAAGELEEGQGSSHRFHDEARTLAQPIAAAAASNSAAGFFEVAGGGRRRREPGGDNVVSSSLSSAELDLDGLQQASMSASHPGDAHLLDTSSPPESTPLDSSEPENTKVGLLAQYALHQKRFDYLLKRESGESEQSYLSSGQDSQFASAAATADDIEFGFRTVADAGPYNDDDQLAPEADDESDQEHEDRLTEEFLTLLPSRPRYNPRTLFGLSTVAEEEDESRNVSLVASDALRSAAAGHEPVLAMLSSDDPTQASSSSLSSILPGDLRYDTGRVPEMQERRPSHDSALILPPASRQLDVEALGAIRETMAAPSQLHSSSPPLLGQGSGEYGLAGDATHYDDLNQSRTPSLGSHSFDPSIVFGYNSEENSTMASRSSFDRSDIFAIGRPGSASSRVLYMHPMDQADQDGYSGDSELRQAQAQASSSSDSRRRRPASRWQPDVTGSLGSIQLGTDEDDNDNRGIHSSSSSSAHIAAGGKGKAPASTTGAKRHLPEMEQVRPSVNRLEPPATTVEAIEEDLSTDEELIPKILYIESQDFEGYRPMGFHIQEHREEMRKLKREKKEAAKRGITLPSEPMSRIVSPLWFMENNLVDPLPPDLLQMMLSERDMVEAEQMSGGRGTEHPELKRELETSSTISLQRLRDELDATMAAESEKQAGNHGTIKALTKRHAKRARKAVAIGMFDETTGRRKSFLDSVVIPVSDVDSDGSSDDSVERTDMRVDEAFGPIISQEFHVSTHELYRRPSTAAGPPTAPRKRLVLRAPRAKTFSERVMDDINVLDVSVRTDVHGPVRVRTAGRISDSPSLAADGTVRPAAVPRYVSALSGVPTGPFFQTPKAAATPGYLYMRILSIEDVEGKPDSVYFVIRNGIDTLATTPVQVAGATGTTVNQEFRILTDPSVSITMWMRFRSDAIVARRRQTPGCLPPLLRKLVRRNTRTRRGGGDSADADSLFDFSASRRGAYPERGTSAAYGDARSLGATQAPSSVFYEPGAEISAPGAGRGWGAKGLAQSRVTEDTRGVAVVHVGEMMGEVFLRGLVDSWDVENVWESKRGARLQLQLFFIPECPLFREDELPRTLSECEMAMEVCGFHNRTLNSGFMSQRGGDTRFWRRRYFRLVGGFLFAYHESSRNPRCFIDLNDATRVVDHADRNSRRPAPEMRSVRNSRRSAHVRSSSDHSTRRPIARMAPMRGHDYASDSEPPDQVDVADPALLQRSAVKTDSGIVSLHASDHALDSGIQHSFSIEFGEGGFIEFYTDSANEKRVWVEVVRRLIGAIPKIPSWLIKLLHADVSDRIGPEVPRDSESSLASMSNPSSRFHALAHPHSLH</sequence>
<feature type="compositionally biased region" description="Basic and acidic residues" evidence="4">
    <location>
        <begin position="2717"/>
        <end position="2731"/>
    </location>
</feature>
<feature type="compositionally biased region" description="Polar residues" evidence="4">
    <location>
        <begin position="2874"/>
        <end position="2884"/>
    </location>
</feature>
<feature type="compositionally biased region" description="Low complexity" evidence="4">
    <location>
        <begin position="745"/>
        <end position="759"/>
    </location>
</feature>
<feature type="compositionally biased region" description="Basic and acidic residues" evidence="4">
    <location>
        <begin position="1106"/>
        <end position="1117"/>
    </location>
</feature>
<evidence type="ECO:0000313" key="7">
    <source>
        <dbReference type="Proteomes" id="UP001150907"/>
    </source>
</evidence>
<dbReference type="SUPFAM" id="SSF48403">
    <property type="entry name" value="Ankyrin repeat"/>
    <property type="match status" value="1"/>
</dbReference>
<feature type="region of interest" description="Disordered" evidence="4">
    <location>
        <begin position="1055"/>
        <end position="1129"/>
    </location>
</feature>
<feature type="region of interest" description="Disordered" evidence="4">
    <location>
        <begin position="721"/>
        <end position="776"/>
    </location>
</feature>
<feature type="region of interest" description="Disordered" evidence="4">
    <location>
        <begin position="1013"/>
        <end position="1037"/>
    </location>
</feature>
<dbReference type="Proteomes" id="UP001150907">
    <property type="component" value="Unassembled WGS sequence"/>
</dbReference>
<feature type="repeat" description="ANK" evidence="3">
    <location>
        <begin position="225"/>
        <end position="257"/>
    </location>
</feature>
<keyword evidence="3" id="KW-0040">ANK repeat</keyword>
<feature type="compositionally biased region" description="Acidic residues" evidence="4">
    <location>
        <begin position="1742"/>
        <end position="1758"/>
    </location>
</feature>
<evidence type="ECO:0000259" key="5">
    <source>
        <dbReference type="PROSITE" id="PS50003"/>
    </source>
</evidence>
<evidence type="ECO:0000256" key="4">
    <source>
        <dbReference type="SAM" id="MobiDB-lite"/>
    </source>
</evidence>
<name>A0A9W8BHK4_9FUNG</name>
<feature type="region of interest" description="Disordered" evidence="4">
    <location>
        <begin position="2717"/>
        <end position="2772"/>
    </location>
</feature>
<feature type="region of interest" description="Disordered" evidence="4">
    <location>
        <begin position="902"/>
        <end position="921"/>
    </location>
</feature>
<feature type="compositionally biased region" description="Polar residues" evidence="4">
    <location>
        <begin position="760"/>
        <end position="776"/>
    </location>
</feature>
<dbReference type="Gene3D" id="2.30.29.30">
    <property type="entry name" value="Pleckstrin-homology domain (PH domain)/Phosphotyrosine-binding domain (PTB)"/>
    <property type="match status" value="1"/>
</dbReference>
<dbReference type="GO" id="GO:0005525">
    <property type="term" value="F:GTP binding"/>
    <property type="evidence" value="ECO:0007669"/>
    <property type="project" value="TreeGrafter"/>
</dbReference>
<feature type="compositionally biased region" description="Low complexity" evidence="4">
    <location>
        <begin position="67"/>
        <end position="91"/>
    </location>
</feature>
<feature type="compositionally biased region" description="Low complexity" evidence="4">
    <location>
        <begin position="2036"/>
        <end position="2060"/>
    </location>
</feature>
<feature type="compositionally biased region" description="Gly residues" evidence="4">
    <location>
        <begin position="1390"/>
        <end position="1404"/>
    </location>
</feature>
<feature type="compositionally biased region" description="Low complexity" evidence="4">
    <location>
        <begin position="1886"/>
        <end position="1898"/>
    </location>
</feature>
<feature type="compositionally biased region" description="Polar residues" evidence="4">
    <location>
        <begin position="1186"/>
        <end position="1212"/>
    </location>
</feature>
<keyword evidence="7" id="KW-1185">Reference proteome</keyword>
<accession>A0A9W8BHK4</accession>
<feature type="region of interest" description="Disordered" evidence="4">
    <location>
        <begin position="354"/>
        <end position="484"/>
    </location>
</feature>
<feature type="region of interest" description="Disordered" evidence="4">
    <location>
        <begin position="658"/>
        <end position="678"/>
    </location>
</feature>
<feature type="compositionally biased region" description="Acidic residues" evidence="4">
    <location>
        <begin position="21"/>
        <end position="31"/>
    </location>
</feature>
<proteinExistence type="predicted"/>
<dbReference type="PANTHER" id="PTHR36100:SF1">
    <property type="entry name" value="BUD SITE SELECTION PROTEIN 4"/>
    <property type="match status" value="1"/>
</dbReference>
<dbReference type="InterPro" id="IPR052007">
    <property type="entry name" value="Bud4"/>
</dbReference>
<feature type="region of interest" description="Disordered" evidence="4">
    <location>
        <begin position="1615"/>
        <end position="1677"/>
    </location>
</feature>
<evidence type="ECO:0000256" key="1">
    <source>
        <dbReference type="ARBA" id="ARBA00022618"/>
    </source>
</evidence>
<dbReference type="InterPro" id="IPR036770">
    <property type="entry name" value="Ankyrin_rpt-contain_sf"/>
</dbReference>
<dbReference type="InterPro" id="IPR011993">
    <property type="entry name" value="PH-like_dom_sf"/>
</dbReference>
<feature type="compositionally biased region" description="Low complexity" evidence="4">
    <location>
        <begin position="430"/>
        <end position="448"/>
    </location>
</feature>
<dbReference type="PROSITE" id="PS50297">
    <property type="entry name" value="ANK_REP_REGION"/>
    <property type="match status" value="1"/>
</dbReference>
<comment type="caution">
    <text evidence="6">The sequence shown here is derived from an EMBL/GenBank/DDBJ whole genome shotgun (WGS) entry which is preliminary data.</text>
</comment>
<feature type="compositionally biased region" description="Low complexity" evidence="4">
    <location>
        <begin position="1536"/>
        <end position="1570"/>
    </location>
</feature>
<evidence type="ECO:0000256" key="3">
    <source>
        <dbReference type="PROSITE-ProRule" id="PRU00023"/>
    </source>
</evidence>
<gene>
    <name evidence="6" type="primary">BUD4</name>
    <name evidence="6" type="ORF">H4R26_001005</name>
</gene>
<evidence type="ECO:0000256" key="2">
    <source>
        <dbReference type="ARBA" id="ARBA00023306"/>
    </source>
</evidence>
<dbReference type="Gene3D" id="1.25.40.20">
    <property type="entry name" value="Ankyrin repeat-containing domain"/>
    <property type="match status" value="1"/>
</dbReference>
<feature type="region of interest" description="Disordered" evidence="4">
    <location>
        <begin position="1"/>
        <end position="96"/>
    </location>
</feature>
<feature type="compositionally biased region" description="Basic and acidic residues" evidence="4">
    <location>
        <begin position="1495"/>
        <end position="1512"/>
    </location>
</feature>
<feature type="region of interest" description="Disordered" evidence="4">
    <location>
        <begin position="1977"/>
        <end position="2067"/>
    </location>
</feature>
<dbReference type="InterPro" id="IPR001849">
    <property type="entry name" value="PH_domain"/>
</dbReference>
<feature type="region of interest" description="Disordered" evidence="4">
    <location>
        <begin position="1471"/>
        <end position="1590"/>
    </location>
</feature>
<feature type="compositionally biased region" description="Polar residues" evidence="4">
    <location>
        <begin position="1661"/>
        <end position="1672"/>
    </location>
</feature>
<feature type="compositionally biased region" description="Acidic residues" evidence="4">
    <location>
        <begin position="354"/>
        <end position="364"/>
    </location>
</feature>
<keyword evidence="2" id="KW-0131">Cell cycle</keyword>
<feature type="region of interest" description="Disordered" evidence="4">
    <location>
        <begin position="959"/>
        <end position="1000"/>
    </location>
</feature>
<feature type="compositionally biased region" description="Low complexity" evidence="4">
    <location>
        <begin position="1422"/>
        <end position="1439"/>
    </location>
</feature>
<dbReference type="PROSITE" id="PS50003">
    <property type="entry name" value="PH_DOMAIN"/>
    <property type="match status" value="1"/>
</dbReference>
<evidence type="ECO:0000313" key="6">
    <source>
        <dbReference type="EMBL" id="KAJ2007059.1"/>
    </source>
</evidence>
<feature type="compositionally biased region" description="Low complexity" evidence="4">
    <location>
        <begin position="1822"/>
        <end position="1840"/>
    </location>
</feature>
<dbReference type="SUPFAM" id="SSF50729">
    <property type="entry name" value="PH domain-like"/>
    <property type="match status" value="1"/>
</dbReference>